<evidence type="ECO:0000256" key="6">
    <source>
        <dbReference type="ARBA" id="ARBA00022723"/>
    </source>
</evidence>
<evidence type="ECO:0000256" key="4">
    <source>
        <dbReference type="ARBA" id="ARBA00012982"/>
    </source>
</evidence>
<dbReference type="SUPFAM" id="SSF55620">
    <property type="entry name" value="Tetrahydrobiopterin biosynthesis enzymes-like"/>
    <property type="match status" value="1"/>
</dbReference>
<comment type="cofactor">
    <cofactor evidence="1">
        <name>Zn(2+)</name>
        <dbReference type="ChEBI" id="CHEBI:29105"/>
    </cofactor>
</comment>
<comment type="caution">
    <text evidence="12">The sequence shown here is derived from an EMBL/GenBank/DDBJ whole genome shotgun (WGS) entry which is preliminary data.</text>
</comment>
<evidence type="ECO:0000256" key="8">
    <source>
        <dbReference type="ARBA" id="ARBA00023239"/>
    </source>
</evidence>
<evidence type="ECO:0000256" key="5">
    <source>
        <dbReference type="ARBA" id="ARBA00018141"/>
    </source>
</evidence>
<protein>
    <recommendedName>
        <fullName evidence="5">6-carboxy-5,6,7,8-tetrahydropterin synthase</fullName>
        <ecNumber evidence="4">4.1.2.50</ecNumber>
    </recommendedName>
    <alternativeName>
        <fullName evidence="9">Queuosine biosynthesis protein QueD</fullName>
    </alternativeName>
</protein>
<evidence type="ECO:0000256" key="11">
    <source>
        <dbReference type="SAM" id="MobiDB-lite"/>
    </source>
</evidence>
<name>A0A2M8LZM5_9ACTN</name>
<dbReference type="EC" id="4.1.2.50" evidence="4"/>
<evidence type="ECO:0000256" key="7">
    <source>
        <dbReference type="ARBA" id="ARBA00022833"/>
    </source>
</evidence>
<dbReference type="GO" id="GO:0046872">
    <property type="term" value="F:metal ion binding"/>
    <property type="evidence" value="ECO:0007669"/>
    <property type="project" value="UniProtKB-KW"/>
</dbReference>
<gene>
    <name evidence="12" type="ORF">CUT44_11920</name>
</gene>
<reference evidence="12 13" key="1">
    <citation type="submission" date="2017-11" db="EMBL/GenBank/DDBJ databases">
        <title>Streptomyces carmine sp. nov., a novel actinomycete isolated from Sophora alopecuroides in Xinjiang, China.</title>
        <authorList>
            <person name="Wang Y."/>
            <person name="Luo X."/>
            <person name="Wan C."/>
            <person name="Zhang L."/>
        </authorList>
    </citation>
    <scope>NUCLEOTIDE SEQUENCE [LARGE SCALE GENOMIC DNA]</scope>
    <source>
        <strain evidence="12 13">TRM SA0054</strain>
    </source>
</reference>
<proteinExistence type="inferred from homology"/>
<keyword evidence="6" id="KW-0479">Metal-binding</keyword>
<sequence>MSGSRGSGDDFRPIVDQSGPAPAARLPRVRRTTVKAPLVPTLPARPGRDPRPGRAAALGGRAPHLTSCDLDRRTAVLSITKEFHFSASHRLDHLPQGHPCGRLHGHNYVVELELGAHPDELTRPGFVRDYGELAIFRKWLDDTVDHRHLNDVLPDRNPSAEHLAMWIYGMWKEEFPQLIAVRVSETPKTWATYRP</sequence>
<dbReference type="AlphaFoldDB" id="A0A2M8LZM5"/>
<evidence type="ECO:0000256" key="10">
    <source>
        <dbReference type="ARBA" id="ARBA00048807"/>
    </source>
</evidence>
<comment type="similarity">
    <text evidence="3">Belongs to the PTPS family. QueD subfamily.</text>
</comment>
<dbReference type="UniPathway" id="UPA00391"/>
<accession>A0A2M8LZM5</accession>
<dbReference type="InterPro" id="IPR038418">
    <property type="entry name" value="6-PTP_synth/QueD_sf"/>
</dbReference>
<dbReference type="EMBL" id="PGGW01000040">
    <property type="protein sequence ID" value="PJE97390.1"/>
    <property type="molecule type" value="Genomic_DNA"/>
</dbReference>
<dbReference type="PANTHER" id="PTHR12589:SF7">
    <property type="entry name" value="6-PYRUVOYL TETRAHYDROBIOPTERIN SYNTHASE"/>
    <property type="match status" value="1"/>
</dbReference>
<dbReference type="InterPro" id="IPR007115">
    <property type="entry name" value="6-PTP_synth/QueD"/>
</dbReference>
<dbReference type="PANTHER" id="PTHR12589">
    <property type="entry name" value="PYRUVOYL TETRAHYDROBIOPTERIN SYNTHASE"/>
    <property type="match status" value="1"/>
</dbReference>
<evidence type="ECO:0000256" key="9">
    <source>
        <dbReference type="ARBA" id="ARBA00031449"/>
    </source>
</evidence>
<dbReference type="GO" id="GO:0070497">
    <property type="term" value="F:6-carboxytetrahydropterin synthase activity"/>
    <property type="evidence" value="ECO:0007669"/>
    <property type="project" value="UniProtKB-EC"/>
</dbReference>
<evidence type="ECO:0000256" key="3">
    <source>
        <dbReference type="ARBA" id="ARBA00008900"/>
    </source>
</evidence>
<evidence type="ECO:0000256" key="2">
    <source>
        <dbReference type="ARBA" id="ARBA00005061"/>
    </source>
</evidence>
<keyword evidence="7" id="KW-0862">Zinc</keyword>
<evidence type="ECO:0000256" key="1">
    <source>
        <dbReference type="ARBA" id="ARBA00001947"/>
    </source>
</evidence>
<keyword evidence="8" id="KW-0456">Lyase</keyword>
<evidence type="ECO:0000313" key="13">
    <source>
        <dbReference type="Proteomes" id="UP000230407"/>
    </source>
</evidence>
<dbReference type="Gene3D" id="3.30.479.10">
    <property type="entry name" value="6-pyruvoyl tetrahydropterin synthase/QueD"/>
    <property type="match status" value="1"/>
</dbReference>
<keyword evidence="13" id="KW-1185">Reference proteome</keyword>
<dbReference type="Pfam" id="PF01242">
    <property type="entry name" value="PTPS"/>
    <property type="match status" value="1"/>
</dbReference>
<comment type="catalytic activity">
    <reaction evidence="10">
        <text>7,8-dihydroneopterin 3'-triphosphate + H2O = 6-carboxy-5,6,7,8-tetrahydropterin + triphosphate + acetaldehyde + 2 H(+)</text>
        <dbReference type="Rhea" id="RHEA:27966"/>
        <dbReference type="ChEBI" id="CHEBI:15343"/>
        <dbReference type="ChEBI" id="CHEBI:15377"/>
        <dbReference type="ChEBI" id="CHEBI:15378"/>
        <dbReference type="ChEBI" id="CHEBI:18036"/>
        <dbReference type="ChEBI" id="CHEBI:58462"/>
        <dbReference type="ChEBI" id="CHEBI:61032"/>
        <dbReference type="EC" id="4.1.2.50"/>
    </reaction>
</comment>
<comment type="pathway">
    <text evidence="2">Purine metabolism; 7-cyano-7-deazaguanine biosynthesis.</text>
</comment>
<evidence type="ECO:0000313" key="12">
    <source>
        <dbReference type="EMBL" id="PJE97390.1"/>
    </source>
</evidence>
<dbReference type="Proteomes" id="UP000230407">
    <property type="component" value="Unassembled WGS sequence"/>
</dbReference>
<organism evidence="12 13">
    <name type="scientific">Streptomyces carminius</name>
    <dbReference type="NCBI Taxonomy" id="2665496"/>
    <lineage>
        <taxon>Bacteria</taxon>
        <taxon>Bacillati</taxon>
        <taxon>Actinomycetota</taxon>
        <taxon>Actinomycetes</taxon>
        <taxon>Kitasatosporales</taxon>
        <taxon>Streptomycetaceae</taxon>
        <taxon>Streptomyces</taxon>
    </lineage>
</organism>
<feature type="region of interest" description="Disordered" evidence="11">
    <location>
        <begin position="1"/>
        <end position="60"/>
    </location>
</feature>